<dbReference type="GO" id="GO:0008168">
    <property type="term" value="F:methyltransferase activity"/>
    <property type="evidence" value="ECO:0007669"/>
    <property type="project" value="UniProtKB-KW"/>
</dbReference>
<feature type="domain" description="Methyltransferase" evidence="2">
    <location>
        <begin position="47"/>
        <end position="173"/>
    </location>
</feature>
<dbReference type="CDD" id="cd02440">
    <property type="entry name" value="AdoMet_MTases"/>
    <property type="match status" value="1"/>
</dbReference>
<dbReference type="RefSeq" id="WP_306974246.1">
    <property type="nucleotide sequence ID" value="NZ_JAUSZV010000005.1"/>
</dbReference>
<dbReference type="AlphaFoldDB" id="A0AAW8F8K9"/>
<keyword evidence="3" id="KW-0489">Methyltransferase</keyword>
<dbReference type="Pfam" id="PF13847">
    <property type="entry name" value="Methyltransf_31"/>
    <property type="match status" value="1"/>
</dbReference>
<dbReference type="PANTHER" id="PTHR43591">
    <property type="entry name" value="METHYLTRANSFERASE"/>
    <property type="match status" value="1"/>
</dbReference>
<comment type="caution">
    <text evidence="3">The sequence shown here is derived from an EMBL/GenBank/DDBJ whole genome shotgun (WGS) entry which is preliminary data.</text>
</comment>
<gene>
    <name evidence="3" type="ORF">QFZ22_002437</name>
</gene>
<proteinExistence type="predicted"/>
<feature type="region of interest" description="Disordered" evidence="1">
    <location>
        <begin position="1"/>
        <end position="22"/>
    </location>
</feature>
<evidence type="ECO:0000313" key="3">
    <source>
        <dbReference type="EMBL" id="MDQ0906452.1"/>
    </source>
</evidence>
<dbReference type="InterPro" id="IPR029063">
    <property type="entry name" value="SAM-dependent_MTases_sf"/>
</dbReference>
<feature type="compositionally biased region" description="Basic and acidic residues" evidence="1">
    <location>
        <begin position="1"/>
        <end position="14"/>
    </location>
</feature>
<evidence type="ECO:0000259" key="2">
    <source>
        <dbReference type="Pfam" id="PF13847"/>
    </source>
</evidence>
<dbReference type="SUPFAM" id="SSF53335">
    <property type="entry name" value="S-adenosyl-L-methionine-dependent methyltransferases"/>
    <property type="match status" value="1"/>
</dbReference>
<keyword evidence="3" id="KW-0808">Transferase</keyword>
<evidence type="ECO:0000256" key="1">
    <source>
        <dbReference type="SAM" id="MobiDB-lite"/>
    </source>
</evidence>
<sequence>MPESQDKAQDKPRETAVYTHGHHESVLRSHTWRTAANSAAYLLGSLKPHMKILDIGCGPGTITADLAALVPDGHVTGVDHAPGILDQARATAAERHLTNVDFAVADVHALDFEDDTFCVVHAHQVLQHVGDPVRALREMRRVTRPGGFIAVRDSDYAAMTWHPASEGLDDWLDLYRRVARANGGEPDAGRRLKSWALRAGLTDITASSGTWTYSTAEEREWWSGLWADRTVASAYAQRATEGGHATAERLRAVSDAWRDWGKKDDGWFCVLHGEILCRKEV</sequence>
<dbReference type="PANTHER" id="PTHR43591:SF24">
    <property type="entry name" value="2-METHOXY-6-POLYPRENYL-1,4-BENZOQUINOL METHYLASE, MITOCHONDRIAL"/>
    <property type="match status" value="1"/>
</dbReference>
<accession>A0AAW8F8K9</accession>
<dbReference type="GO" id="GO:0032259">
    <property type="term" value="P:methylation"/>
    <property type="evidence" value="ECO:0007669"/>
    <property type="project" value="UniProtKB-KW"/>
</dbReference>
<evidence type="ECO:0000313" key="4">
    <source>
        <dbReference type="Proteomes" id="UP001234216"/>
    </source>
</evidence>
<protein>
    <submittedName>
        <fullName evidence="3">SAM-dependent methyltransferase</fullName>
    </submittedName>
</protein>
<reference evidence="3" key="1">
    <citation type="submission" date="2023-07" db="EMBL/GenBank/DDBJ databases">
        <title>Comparative genomics of wheat-associated soil bacteria to identify genetic determinants of phenazine resistance.</title>
        <authorList>
            <person name="Mouncey N."/>
        </authorList>
    </citation>
    <scope>NUCLEOTIDE SEQUENCE</scope>
    <source>
        <strain evidence="3">V4I22</strain>
    </source>
</reference>
<dbReference type="EMBL" id="JAUSZV010000005">
    <property type="protein sequence ID" value="MDQ0906452.1"/>
    <property type="molecule type" value="Genomic_DNA"/>
</dbReference>
<dbReference type="Gene3D" id="3.40.50.150">
    <property type="entry name" value="Vaccinia Virus protein VP39"/>
    <property type="match status" value="1"/>
</dbReference>
<organism evidence="3 4">
    <name type="scientific">Streptomyces canus</name>
    <dbReference type="NCBI Taxonomy" id="58343"/>
    <lineage>
        <taxon>Bacteria</taxon>
        <taxon>Bacillati</taxon>
        <taxon>Actinomycetota</taxon>
        <taxon>Actinomycetes</taxon>
        <taxon>Kitasatosporales</taxon>
        <taxon>Streptomycetaceae</taxon>
        <taxon>Streptomyces</taxon>
        <taxon>Streptomyces aurantiacus group</taxon>
    </lineage>
</organism>
<dbReference type="InterPro" id="IPR025714">
    <property type="entry name" value="Methyltranfer_dom"/>
</dbReference>
<dbReference type="Proteomes" id="UP001234216">
    <property type="component" value="Unassembled WGS sequence"/>
</dbReference>
<name>A0AAW8F8K9_9ACTN</name>